<proteinExistence type="predicted"/>
<protein>
    <submittedName>
        <fullName evidence="3">Uncharacterized protein</fullName>
    </submittedName>
</protein>
<keyword evidence="2" id="KW-0732">Signal</keyword>
<evidence type="ECO:0000256" key="2">
    <source>
        <dbReference type="SAM" id="SignalP"/>
    </source>
</evidence>
<sequence>MKQNAKNIMMLMLFTGLALMARAAVDVDIVATNGTVTASVSTSNNICTLTVKPDNDYYITRYDIVVSKLADASHAATRASGNGPGISNTLTLEGEDPSDLGQERTYTFQLQGDEYSYKVEATFRKKKIETNDVQTNATDGSGSATPQASLELSVSQDNNVQQKEVTVVDETTGEETTKTVNVVEVKLDNLSIPETTTGGGTPQEVAVTIPATITSSDGTTEYAIKEIGAGVLSNISSSVTITEISLPATDDPLKIANDAFKMDDLPPGDSNHKVLTIKSPLELLDDYTLNGCLKENVESGKLKATVTPPNHYWTFSCGVDVIVPDGITVYTCRMESNSQVEIIPIDDSALLVNGVRVIKANNGVLIACTDNSDNNAYDIVAATTNEATGNRPATGDAKSYGAQNMLEPVIERKNYNSDEYFVLKDNEFHSIMNNSSKVPACKAVLKKSNL</sequence>
<organism evidence="3 4">
    <name type="scientific">Xylanibacter ruminicola</name>
    <name type="common">Prevotella ruminicola</name>
    <dbReference type="NCBI Taxonomy" id="839"/>
    <lineage>
        <taxon>Bacteria</taxon>
        <taxon>Pseudomonadati</taxon>
        <taxon>Bacteroidota</taxon>
        <taxon>Bacteroidia</taxon>
        <taxon>Bacteroidales</taxon>
        <taxon>Prevotellaceae</taxon>
        <taxon>Xylanibacter</taxon>
    </lineage>
</organism>
<gene>
    <name evidence="3" type="ORF">SAMN05216462_3167</name>
</gene>
<dbReference type="AlphaFoldDB" id="A0A1H4F6P5"/>
<dbReference type="Proteomes" id="UP000182257">
    <property type="component" value="Unassembled WGS sequence"/>
</dbReference>
<feature type="chain" id="PRO_5010384333" evidence="2">
    <location>
        <begin position="24"/>
        <end position="450"/>
    </location>
</feature>
<dbReference type="OrthoDB" id="1080092at2"/>
<evidence type="ECO:0000256" key="1">
    <source>
        <dbReference type="SAM" id="MobiDB-lite"/>
    </source>
</evidence>
<feature type="region of interest" description="Disordered" evidence="1">
    <location>
        <begin position="76"/>
        <end position="100"/>
    </location>
</feature>
<name>A0A1H4F6P5_XYLRU</name>
<accession>A0A1H4F6P5</accession>
<dbReference type="EMBL" id="FNRF01000007">
    <property type="protein sequence ID" value="SEA92984.1"/>
    <property type="molecule type" value="Genomic_DNA"/>
</dbReference>
<evidence type="ECO:0000313" key="4">
    <source>
        <dbReference type="Proteomes" id="UP000182257"/>
    </source>
</evidence>
<dbReference type="RefSeq" id="WP_074762325.1">
    <property type="nucleotide sequence ID" value="NZ_FNRF01000007.1"/>
</dbReference>
<evidence type="ECO:0000313" key="3">
    <source>
        <dbReference type="EMBL" id="SEA92984.1"/>
    </source>
</evidence>
<feature type="signal peptide" evidence="2">
    <location>
        <begin position="1"/>
        <end position="23"/>
    </location>
</feature>
<reference evidence="3 4" key="1">
    <citation type="submission" date="2016-10" db="EMBL/GenBank/DDBJ databases">
        <authorList>
            <person name="de Groot N.N."/>
        </authorList>
    </citation>
    <scope>NUCLEOTIDE SEQUENCE [LARGE SCALE GENOMIC DNA]</scope>
    <source>
        <strain evidence="3 4">D31d</strain>
    </source>
</reference>